<evidence type="ECO:0000313" key="2">
    <source>
        <dbReference type="Proteomes" id="UP000299102"/>
    </source>
</evidence>
<dbReference type="EMBL" id="BGZK01002411">
    <property type="protein sequence ID" value="GBP93739.1"/>
    <property type="molecule type" value="Genomic_DNA"/>
</dbReference>
<protein>
    <submittedName>
        <fullName evidence="1">Uncharacterized protein</fullName>
    </submittedName>
</protein>
<comment type="caution">
    <text evidence="1">The sequence shown here is derived from an EMBL/GenBank/DDBJ whole genome shotgun (WGS) entry which is preliminary data.</text>
</comment>
<organism evidence="1 2">
    <name type="scientific">Eumeta variegata</name>
    <name type="common">Bagworm moth</name>
    <name type="synonym">Eumeta japonica</name>
    <dbReference type="NCBI Taxonomy" id="151549"/>
    <lineage>
        <taxon>Eukaryota</taxon>
        <taxon>Metazoa</taxon>
        <taxon>Ecdysozoa</taxon>
        <taxon>Arthropoda</taxon>
        <taxon>Hexapoda</taxon>
        <taxon>Insecta</taxon>
        <taxon>Pterygota</taxon>
        <taxon>Neoptera</taxon>
        <taxon>Endopterygota</taxon>
        <taxon>Lepidoptera</taxon>
        <taxon>Glossata</taxon>
        <taxon>Ditrysia</taxon>
        <taxon>Tineoidea</taxon>
        <taxon>Psychidae</taxon>
        <taxon>Oiketicinae</taxon>
        <taxon>Eumeta</taxon>
    </lineage>
</organism>
<sequence>MAFIRINSQMPRKATLSDGPVAVSKESTAATYIVLTPQRLADPGTYNNEFSTAPEPLRHSLYSRCCTLLAGLIYSAKKTLLTRWTAYSSRLSFAILHPVAQDPLQSN</sequence>
<gene>
    <name evidence="1" type="ORF">EVAR_91294_1</name>
</gene>
<dbReference type="Proteomes" id="UP000299102">
    <property type="component" value="Unassembled WGS sequence"/>
</dbReference>
<proteinExistence type="predicted"/>
<reference evidence="1 2" key="1">
    <citation type="journal article" date="2019" name="Commun. Biol.">
        <title>The bagworm genome reveals a unique fibroin gene that provides high tensile strength.</title>
        <authorList>
            <person name="Kono N."/>
            <person name="Nakamura H."/>
            <person name="Ohtoshi R."/>
            <person name="Tomita M."/>
            <person name="Numata K."/>
            <person name="Arakawa K."/>
        </authorList>
    </citation>
    <scope>NUCLEOTIDE SEQUENCE [LARGE SCALE GENOMIC DNA]</scope>
</reference>
<name>A0A4C2A3J1_EUMVA</name>
<dbReference type="AlphaFoldDB" id="A0A4C2A3J1"/>
<keyword evidence="2" id="KW-1185">Reference proteome</keyword>
<accession>A0A4C2A3J1</accession>
<evidence type="ECO:0000313" key="1">
    <source>
        <dbReference type="EMBL" id="GBP93739.1"/>
    </source>
</evidence>